<comment type="caution">
    <text evidence="3">The sequence shown here is derived from an EMBL/GenBank/DDBJ whole genome shotgun (WGS) entry which is preliminary data.</text>
</comment>
<keyword evidence="2" id="KW-0812">Transmembrane</keyword>
<dbReference type="InterPro" id="IPR010540">
    <property type="entry name" value="CmpB_TMEM229"/>
</dbReference>
<feature type="transmembrane region" description="Helical" evidence="2">
    <location>
        <begin position="110"/>
        <end position="131"/>
    </location>
</feature>
<reference evidence="3" key="1">
    <citation type="journal article" date="2021" name="PeerJ">
        <title>Extensive microbial diversity within the chicken gut microbiome revealed by metagenomics and culture.</title>
        <authorList>
            <person name="Gilroy R."/>
            <person name="Ravi A."/>
            <person name="Getino M."/>
            <person name="Pursley I."/>
            <person name="Horton D.L."/>
            <person name="Alikhan N.F."/>
            <person name="Baker D."/>
            <person name="Gharbi K."/>
            <person name="Hall N."/>
            <person name="Watson M."/>
            <person name="Adriaenssens E.M."/>
            <person name="Foster-Nyarko E."/>
            <person name="Jarju S."/>
            <person name="Secka A."/>
            <person name="Antonio M."/>
            <person name="Oren A."/>
            <person name="Chaudhuri R.R."/>
            <person name="La Ragione R."/>
            <person name="Hildebrand F."/>
            <person name="Pallen M.J."/>
        </authorList>
    </citation>
    <scope>NUCLEOTIDE SEQUENCE</scope>
    <source>
        <strain evidence="3">ChiSjej2B20-11307</strain>
    </source>
</reference>
<evidence type="ECO:0008006" key="5">
    <source>
        <dbReference type="Google" id="ProtNLM"/>
    </source>
</evidence>
<keyword evidence="2" id="KW-1133">Transmembrane helix</keyword>
<dbReference type="Proteomes" id="UP000824223">
    <property type="component" value="Unassembled WGS sequence"/>
</dbReference>
<dbReference type="AlphaFoldDB" id="A0A9D2HAC1"/>
<name>A0A9D2HAC1_9FIRM</name>
<feature type="transmembrane region" description="Helical" evidence="2">
    <location>
        <begin position="143"/>
        <end position="162"/>
    </location>
</feature>
<evidence type="ECO:0000256" key="1">
    <source>
        <dbReference type="SAM" id="Coils"/>
    </source>
</evidence>
<organism evidence="3 4">
    <name type="scientific">Candidatus Mediterraneibacter pullicola</name>
    <dbReference type="NCBI Taxonomy" id="2838682"/>
    <lineage>
        <taxon>Bacteria</taxon>
        <taxon>Bacillati</taxon>
        <taxon>Bacillota</taxon>
        <taxon>Clostridia</taxon>
        <taxon>Lachnospirales</taxon>
        <taxon>Lachnospiraceae</taxon>
        <taxon>Mediterraneibacter</taxon>
    </lineage>
</organism>
<reference evidence="3" key="2">
    <citation type="submission" date="2021-04" db="EMBL/GenBank/DDBJ databases">
        <authorList>
            <person name="Gilroy R."/>
        </authorList>
    </citation>
    <scope>NUCLEOTIDE SEQUENCE</scope>
    <source>
        <strain evidence="3">ChiSjej2B20-11307</strain>
    </source>
</reference>
<gene>
    <name evidence="3" type="ORF">H9798_06815</name>
</gene>
<feature type="transmembrane region" description="Helical" evidence="2">
    <location>
        <begin position="6"/>
        <end position="28"/>
    </location>
</feature>
<sequence>MHPYHLTQWILFFFFYSFVGWLWESGYVSVRKRQWVNRGFMYGPMLPLYGSGALTVLISTMGVRENILLIFLFGMMAATLLEYVTGAVMERIFRVRYWDYSNQKFNLNGYICVSSSLCWGGFSVLLVRIVHVPVETVVLKLPLIAADGIAFGLVAVAAVDLTQSFNEAMDMKRILTQLEESKEQIRKLEEKIRSVSAEVMADYRQRYETAAEEYRKRADERKQEKLSRKEAFLERISLRRDERRGQLLWLGEKAEQLIKEQLPSKINEMIGKERAKELAEIRQNITQELQKLSSRTDRSYLRIARHLRRNPTAVSERFKEALEELRRFMDMK</sequence>
<feature type="transmembrane region" description="Helical" evidence="2">
    <location>
        <begin position="67"/>
        <end position="89"/>
    </location>
</feature>
<feature type="coiled-coil region" evidence="1">
    <location>
        <begin position="168"/>
        <end position="224"/>
    </location>
</feature>
<evidence type="ECO:0000256" key="2">
    <source>
        <dbReference type="SAM" id="Phobius"/>
    </source>
</evidence>
<dbReference type="Pfam" id="PF06541">
    <property type="entry name" value="ABC_trans_CmpB"/>
    <property type="match status" value="1"/>
</dbReference>
<keyword evidence="1" id="KW-0175">Coiled coil</keyword>
<accession>A0A9D2HAC1</accession>
<feature type="transmembrane region" description="Helical" evidence="2">
    <location>
        <begin position="40"/>
        <end position="61"/>
    </location>
</feature>
<evidence type="ECO:0000313" key="3">
    <source>
        <dbReference type="EMBL" id="HJA06834.1"/>
    </source>
</evidence>
<proteinExistence type="predicted"/>
<evidence type="ECO:0000313" key="4">
    <source>
        <dbReference type="Proteomes" id="UP000824223"/>
    </source>
</evidence>
<keyword evidence="2" id="KW-0472">Membrane</keyword>
<dbReference type="EMBL" id="DXAK01000034">
    <property type="protein sequence ID" value="HJA06834.1"/>
    <property type="molecule type" value="Genomic_DNA"/>
</dbReference>
<protein>
    <recommendedName>
        <fullName evidence="5">ABC-transporter type IV</fullName>
    </recommendedName>
</protein>